<gene>
    <name evidence="1" type="ORF">CTAYLR_008796</name>
</gene>
<dbReference type="AlphaFoldDB" id="A0AAD7XQI8"/>
<evidence type="ECO:0000313" key="2">
    <source>
        <dbReference type="Proteomes" id="UP001230188"/>
    </source>
</evidence>
<organism evidence="1 2">
    <name type="scientific">Chrysophaeum taylorii</name>
    <dbReference type="NCBI Taxonomy" id="2483200"/>
    <lineage>
        <taxon>Eukaryota</taxon>
        <taxon>Sar</taxon>
        <taxon>Stramenopiles</taxon>
        <taxon>Ochrophyta</taxon>
        <taxon>Pelagophyceae</taxon>
        <taxon>Pelagomonadales</taxon>
        <taxon>Pelagomonadaceae</taxon>
        <taxon>Chrysophaeum</taxon>
    </lineage>
</organism>
<sequence length="117" mass="12655">MAGAGFDPNKTRIQQDTLASFLRMPVSEDLSTVPGIGAKNKEILGSGDDKVLTVHQLLGKFLSFKGPDVTPTEHCDAFYHWLAAKGVNSHRNNIVLAVAEKVEVFIPGVYDAAAYEP</sequence>
<comment type="caution">
    <text evidence="1">The sequence shown here is derived from an EMBL/GenBank/DDBJ whole genome shotgun (WGS) entry which is preliminary data.</text>
</comment>
<protein>
    <submittedName>
        <fullName evidence="1">Uncharacterized protein</fullName>
    </submittedName>
</protein>
<accession>A0AAD7XQI8</accession>
<keyword evidence="2" id="KW-1185">Reference proteome</keyword>
<name>A0AAD7XQI8_9STRA</name>
<dbReference type="Proteomes" id="UP001230188">
    <property type="component" value="Unassembled WGS sequence"/>
</dbReference>
<reference evidence="1" key="1">
    <citation type="submission" date="2023-01" db="EMBL/GenBank/DDBJ databases">
        <title>Metagenome sequencing of chrysophaentin producing Chrysophaeum taylorii.</title>
        <authorList>
            <person name="Davison J."/>
            <person name="Bewley C."/>
        </authorList>
    </citation>
    <scope>NUCLEOTIDE SEQUENCE</scope>
    <source>
        <strain evidence="1">NIES-1699</strain>
    </source>
</reference>
<proteinExistence type="predicted"/>
<evidence type="ECO:0000313" key="1">
    <source>
        <dbReference type="EMBL" id="KAJ8613952.1"/>
    </source>
</evidence>
<dbReference type="EMBL" id="JAQMWT010000015">
    <property type="protein sequence ID" value="KAJ8613952.1"/>
    <property type="molecule type" value="Genomic_DNA"/>
</dbReference>